<evidence type="ECO:0000256" key="1">
    <source>
        <dbReference type="SAM" id="MobiDB-lite"/>
    </source>
</evidence>
<dbReference type="EMBL" id="JAPMOS010000019">
    <property type="protein sequence ID" value="KAJ4459446.1"/>
    <property type="molecule type" value="Genomic_DNA"/>
</dbReference>
<gene>
    <name evidence="2" type="ORF">PAPYR_4492</name>
</gene>
<feature type="region of interest" description="Disordered" evidence="1">
    <location>
        <begin position="1"/>
        <end position="22"/>
    </location>
</feature>
<keyword evidence="3" id="KW-1185">Reference proteome</keyword>
<proteinExistence type="predicted"/>
<feature type="compositionally biased region" description="Basic residues" evidence="1">
    <location>
        <begin position="1"/>
        <end position="17"/>
    </location>
</feature>
<name>A0ABQ8UJN5_9EUKA</name>
<dbReference type="Proteomes" id="UP001141327">
    <property type="component" value="Unassembled WGS sequence"/>
</dbReference>
<evidence type="ECO:0000313" key="3">
    <source>
        <dbReference type="Proteomes" id="UP001141327"/>
    </source>
</evidence>
<evidence type="ECO:0000313" key="2">
    <source>
        <dbReference type="EMBL" id="KAJ4459446.1"/>
    </source>
</evidence>
<sequence>MVSVRGKRIDRSHRLRPPKCGETRCTTFPQHLRGSLRRRLFVPPAAPEGLVAHWDRITKEFVISWRPMPAMMIAAAAPGQTLLPVAASWPPVRDRAGATLA</sequence>
<comment type="caution">
    <text evidence="2">The sequence shown here is derived from an EMBL/GenBank/DDBJ whole genome shotgun (WGS) entry which is preliminary data.</text>
</comment>
<organism evidence="2 3">
    <name type="scientific">Paratrimastix pyriformis</name>
    <dbReference type="NCBI Taxonomy" id="342808"/>
    <lineage>
        <taxon>Eukaryota</taxon>
        <taxon>Metamonada</taxon>
        <taxon>Preaxostyla</taxon>
        <taxon>Paratrimastigidae</taxon>
        <taxon>Paratrimastix</taxon>
    </lineage>
</organism>
<reference evidence="2" key="1">
    <citation type="journal article" date="2022" name="bioRxiv">
        <title>Genomics of Preaxostyla Flagellates Illuminates Evolutionary Transitions and the Path Towards Mitochondrial Loss.</title>
        <authorList>
            <person name="Novak L.V.F."/>
            <person name="Treitli S.C."/>
            <person name="Pyrih J."/>
            <person name="Halakuc P."/>
            <person name="Pipaliya S.V."/>
            <person name="Vacek V."/>
            <person name="Brzon O."/>
            <person name="Soukal P."/>
            <person name="Eme L."/>
            <person name="Dacks J.B."/>
            <person name="Karnkowska A."/>
            <person name="Elias M."/>
            <person name="Hampl V."/>
        </authorList>
    </citation>
    <scope>NUCLEOTIDE SEQUENCE</scope>
    <source>
        <strain evidence="2">RCP-MX</strain>
    </source>
</reference>
<accession>A0ABQ8UJN5</accession>
<protein>
    <submittedName>
        <fullName evidence="2">Uncharacterized protein</fullName>
    </submittedName>
</protein>